<protein>
    <recommendedName>
        <fullName evidence="6">Secreted protein</fullName>
    </recommendedName>
</protein>
<evidence type="ECO:0000256" key="1">
    <source>
        <dbReference type="SAM" id="MobiDB-lite"/>
    </source>
</evidence>
<organism evidence="4 5">
    <name type="scientific">Streptomyces longispororuber</name>
    <dbReference type="NCBI Taxonomy" id="68230"/>
    <lineage>
        <taxon>Bacteria</taxon>
        <taxon>Bacillati</taxon>
        <taxon>Actinomycetota</taxon>
        <taxon>Actinomycetes</taxon>
        <taxon>Kitasatosporales</taxon>
        <taxon>Streptomycetaceae</taxon>
        <taxon>Streptomyces</taxon>
    </lineage>
</organism>
<proteinExistence type="predicted"/>
<evidence type="ECO:0008006" key="6">
    <source>
        <dbReference type="Google" id="ProtNLM"/>
    </source>
</evidence>
<evidence type="ECO:0000313" key="4">
    <source>
        <dbReference type="EMBL" id="GHE63816.1"/>
    </source>
</evidence>
<sequence length="180" mass="17419">MRTTQISLRSGLTVAAMALPLALGAPAALAAQGISVSVDGSTVRATTTACSTGGKASLLSDGVANFSQGRQATLAGGSASWQNVAPGTHTVVVLCDDGTTAGSQAVTVGGAPPTPTAPTTPTVAPTTSSTTAPARGVRGGLGGAVESYGTVTLAAGGVLVAAAVGGGVWYVRRRTVRSHF</sequence>
<keyword evidence="2" id="KW-1133">Transmembrane helix</keyword>
<gene>
    <name evidence="4" type="ORF">GCM10018785_35920</name>
</gene>
<feature type="compositionally biased region" description="Low complexity" evidence="1">
    <location>
        <begin position="119"/>
        <end position="136"/>
    </location>
</feature>
<name>A0A919DPT5_9ACTN</name>
<accession>A0A919DPT5</accession>
<keyword evidence="2" id="KW-0812">Transmembrane</keyword>
<reference evidence="4" key="2">
    <citation type="submission" date="2020-09" db="EMBL/GenBank/DDBJ databases">
        <authorList>
            <person name="Sun Q."/>
            <person name="Ohkuma M."/>
        </authorList>
    </citation>
    <scope>NUCLEOTIDE SEQUENCE</scope>
    <source>
        <strain evidence="4">JCM 4784</strain>
    </source>
</reference>
<keyword evidence="2" id="KW-0472">Membrane</keyword>
<comment type="caution">
    <text evidence="4">The sequence shown here is derived from an EMBL/GenBank/DDBJ whole genome shotgun (WGS) entry which is preliminary data.</text>
</comment>
<feature type="signal peptide" evidence="3">
    <location>
        <begin position="1"/>
        <end position="30"/>
    </location>
</feature>
<dbReference type="RefSeq" id="WP_190136970.1">
    <property type="nucleotide sequence ID" value="NZ_BNBT01000049.1"/>
</dbReference>
<evidence type="ECO:0000313" key="5">
    <source>
        <dbReference type="Proteomes" id="UP000608024"/>
    </source>
</evidence>
<dbReference type="AlphaFoldDB" id="A0A919DPT5"/>
<dbReference type="EMBL" id="BNBT01000049">
    <property type="protein sequence ID" value="GHE63816.1"/>
    <property type="molecule type" value="Genomic_DNA"/>
</dbReference>
<feature type="chain" id="PRO_5037333229" description="Secreted protein" evidence="3">
    <location>
        <begin position="31"/>
        <end position="180"/>
    </location>
</feature>
<keyword evidence="5" id="KW-1185">Reference proteome</keyword>
<evidence type="ECO:0000256" key="2">
    <source>
        <dbReference type="SAM" id="Phobius"/>
    </source>
</evidence>
<dbReference type="Proteomes" id="UP000608024">
    <property type="component" value="Unassembled WGS sequence"/>
</dbReference>
<evidence type="ECO:0000256" key="3">
    <source>
        <dbReference type="SAM" id="SignalP"/>
    </source>
</evidence>
<feature type="transmembrane region" description="Helical" evidence="2">
    <location>
        <begin position="148"/>
        <end position="171"/>
    </location>
</feature>
<feature type="region of interest" description="Disordered" evidence="1">
    <location>
        <begin position="108"/>
        <end position="137"/>
    </location>
</feature>
<keyword evidence="3" id="KW-0732">Signal</keyword>
<reference evidence="4" key="1">
    <citation type="journal article" date="2014" name="Int. J. Syst. Evol. Microbiol.">
        <title>Complete genome sequence of Corynebacterium casei LMG S-19264T (=DSM 44701T), isolated from a smear-ripened cheese.</title>
        <authorList>
            <consortium name="US DOE Joint Genome Institute (JGI-PGF)"/>
            <person name="Walter F."/>
            <person name="Albersmeier A."/>
            <person name="Kalinowski J."/>
            <person name="Ruckert C."/>
        </authorList>
    </citation>
    <scope>NUCLEOTIDE SEQUENCE</scope>
    <source>
        <strain evidence="4">JCM 4784</strain>
    </source>
</reference>